<dbReference type="InterPro" id="IPR038666">
    <property type="entry name" value="SSP1_head-tail_sf"/>
</dbReference>
<sequence>MLTDYFEPFVMQDWKSAPDGFGGLTWELSDGAEFMAGITTNSSNEAQIAMQNGMKTIYTIVHPITLTLDKDDRVKRKKDGRIYRITSNSADMTTPGVAQVQYSQVTAEVVEP</sequence>
<accession>A0A8S5MFA9</accession>
<dbReference type="EMBL" id="BK014885">
    <property type="protein sequence ID" value="DAD80619.1"/>
    <property type="molecule type" value="Genomic_DNA"/>
</dbReference>
<dbReference type="Gene3D" id="2.40.10.270">
    <property type="entry name" value="Bacteriophage SPP1 head-tail adaptor protein"/>
    <property type="match status" value="1"/>
</dbReference>
<proteinExistence type="predicted"/>
<name>A0A8S5MFA9_9CAUD</name>
<protein>
    <submittedName>
        <fullName evidence="1">Head closure knob</fullName>
    </submittedName>
</protein>
<organism evidence="1">
    <name type="scientific">Siphoviridae sp. ctS1E53</name>
    <dbReference type="NCBI Taxonomy" id="2826340"/>
    <lineage>
        <taxon>Viruses</taxon>
        <taxon>Duplodnaviria</taxon>
        <taxon>Heunggongvirae</taxon>
        <taxon>Uroviricota</taxon>
        <taxon>Caudoviricetes</taxon>
    </lineage>
</organism>
<evidence type="ECO:0000313" key="1">
    <source>
        <dbReference type="EMBL" id="DAD80619.1"/>
    </source>
</evidence>
<reference evidence="1" key="1">
    <citation type="journal article" date="2021" name="Proc. Natl. Acad. Sci. U.S.A.">
        <title>A Catalog of Tens of Thousands of Viruses from Human Metagenomes Reveals Hidden Associations with Chronic Diseases.</title>
        <authorList>
            <person name="Tisza M.J."/>
            <person name="Buck C.B."/>
        </authorList>
    </citation>
    <scope>NUCLEOTIDE SEQUENCE</scope>
    <source>
        <strain evidence="1">CtS1E53</strain>
    </source>
</reference>